<feature type="domain" description="NAD-dependent epimerase/dehydratase" evidence="3">
    <location>
        <begin position="5"/>
        <end position="242"/>
    </location>
</feature>
<evidence type="ECO:0000256" key="1">
    <source>
        <dbReference type="ARBA" id="ARBA00005125"/>
    </source>
</evidence>
<dbReference type="Pfam" id="PF01370">
    <property type="entry name" value="Epimerase"/>
    <property type="match status" value="1"/>
</dbReference>
<dbReference type="InterPro" id="IPR020904">
    <property type="entry name" value="Sc_DH/Rdtase_CS"/>
</dbReference>
<reference evidence="4 5" key="1">
    <citation type="journal article" date="2016" name="Appl. Environ. Microbiol.">
        <title>Lack of Overt Genome Reduction in the Bryostatin-Producing Bryozoan Symbiont "Candidatus Endobugula sertula".</title>
        <authorList>
            <person name="Miller I.J."/>
            <person name="Vanee N."/>
            <person name="Fong S.S."/>
            <person name="Lim-Fong G.E."/>
            <person name="Kwan J.C."/>
        </authorList>
    </citation>
    <scope>NUCLEOTIDE SEQUENCE [LARGE SCALE GENOMIC DNA]</scope>
    <source>
        <strain evidence="4">AB1-4</strain>
    </source>
</reference>
<dbReference type="Gene3D" id="3.40.50.720">
    <property type="entry name" value="NAD(P)-binding Rossmann-like Domain"/>
    <property type="match status" value="1"/>
</dbReference>
<dbReference type="STRING" id="62101.AB835_08650"/>
<comment type="caution">
    <text evidence="4">The sequence shown here is derived from an EMBL/GenBank/DDBJ whole genome shotgun (WGS) entry which is preliminary data.</text>
</comment>
<dbReference type="InterPro" id="IPR036291">
    <property type="entry name" value="NAD(P)-bd_dom_sf"/>
</dbReference>
<evidence type="ECO:0000313" key="5">
    <source>
        <dbReference type="Proteomes" id="UP000242502"/>
    </source>
</evidence>
<accession>A0A1D2QPP5</accession>
<evidence type="ECO:0000313" key="4">
    <source>
        <dbReference type="EMBL" id="ODS23493.1"/>
    </source>
</evidence>
<evidence type="ECO:0000256" key="2">
    <source>
        <dbReference type="ARBA" id="ARBA00007637"/>
    </source>
</evidence>
<evidence type="ECO:0000259" key="3">
    <source>
        <dbReference type="Pfam" id="PF01370"/>
    </source>
</evidence>
<dbReference type="PROSITE" id="PS00061">
    <property type="entry name" value="ADH_SHORT"/>
    <property type="match status" value="1"/>
</dbReference>
<organism evidence="4 5">
    <name type="scientific">Candidatus Endobugula sertula</name>
    <name type="common">Bugula neritina bacterial symbiont</name>
    <dbReference type="NCBI Taxonomy" id="62101"/>
    <lineage>
        <taxon>Bacteria</taxon>
        <taxon>Pseudomonadati</taxon>
        <taxon>Pseudomonadota</taxon>
        <taxon>Gammaproteobacteria</taxon>
        <taxon>Cellvibrionales</taxon>
        <taxon>Cellvibrionaceae</taxon>
        <taxon>Candidatus Endobugula</taxon>
    </lineage>
</organism>
<name>A0A1D2QPP5_9GAMM</name>
<dbReference type="PANTHER" id="PTHR43000">
    <property type="entry name" value="DTDP-D-GLUCOSE 4,6-DEHYDRATASE-RELATED"/>
    <property type="match status" value="1"/>
</dbReference>
<sequence>MYRKILVTGGAGFIGRATVEKLLSVGYEITSFDLAEQIERHRSFFDKMKENKNFSLVQGSILDKNIVRDAVENADVVIHLAAMLGVKKTEDQKLGCMEINITGTENILNASVAHGVKKFLFASSSEVYGEPNNNPIKETDDTKGKTVYAVSKLAGEELTKGYHQRYPSLDYTIVRFFNTYGEGQVAQFVLTKFVNNVLQGKNPIVYGNGQQERSYGHVDDVTDGLKLIIENSISNGNVYNLGNSTQVMTLKALGEKVIETLAPDKGLTVDVLGGFDGADRCPEREIHTRYCDTSLAKKHLNYEPTISVVEGIHRIAAQEIIHVDWPNV</sequence>
<dbReference type="InterPro" id="IPR001509">
    <property type="entry name" value="Epimerase_deHydtase"/>
</dbReference>
<proteinExistence type="inferred from homology"/>
<dbReference type="SUPFAM" id="SSF51735">
    <property type="entry name" value="NAD(P)-binding Rossmann-fold domains"/>
    <property type="match status" value="1"/>
</dbReference>
<comment type="similarity">
    <text evidence="2">Belongs to the NAD(P)-dependent epimerase/dehydratase family.</text>
</comment>
<protein>
    <recommendedName>
        <fullName evidence="3">NAD-dependent epimerase/dehydratase domain-containing protein</fullName>
    </recommendedName>
</protein>
<gene>
    <name evidence="4" type="ORF">AB835_08650</name>
</gene>
<dbReference type="Proteomes" id="UP000242502">
    <property type="component" value="Unassembled WGS sequence"/>
</dbReference>
<comment type="pathway">
    <text evidence="1">Bacterial outer membrane biogenesis; LPS O-antigen biosynthesis.</text>
</comment>
<dbReference type="AlphaFoldDB" id="A0A1D2QPP5"/>
<dbReference type="EMBL" id="MDLC01000027">
    <property type="protein sequence ID" value="ODS23493.1"/>
    <property type="molecule type" value="Genomic_DNA"/>
</dbReference>